<dbReference type="AlphaFoldDB" id="A0A644UN67"/>
<name>A0A644UN67_9ZZZZ</name>
<dbReference type="EMBL" id="VSSQ01000137">
    <property type="protein sequence ID" value="MPL80457.1"/>
    <property type="molecule type" value="Genomic_DNA"/>
</dbReference>
<comment type="caution">
    <text evidence="2">The sequence shown here is derived from an EMBL/GenBank/DDBJ whole genome shotgun (WGS) entry which is preliminary data.</text>
</comment>
<reference evidence="2" key="1">
    <citation type="submission" date="2019-08" db="EMBL/GenBank/DDBJ databases">
        <authorList>
            <person name="Kucharzyk K."/>
            <person name="Murdoch R.W."/>
            <person name="Higgins S."/>
            <person name="Loffler F."/>
        </authorList>
    </citation>
    <scope>NUCLEOTIDE SEQUENCE</scope>
</reference>
<evidence type="ECO:0000313" key="2">
    <source>
        <dbReference type="EMBL" id="MPL80457.1"/>
    </source>
</evidence>
<accession>A0A644UN67</accession>
<organism evidence="2">
    <name type="scientific">bioreactor metagenome</name>
    <dbReference type="NCBI Taxonomy" id="1076179"/>
    <lineage>
        <taxon>unclassified sequences</taxon>
        <taxon>metagenomes</taxon>
        <taxon>ecological metagenomes</taxon>
    </lineage>
</organism>
<proteinExistence type="predicted"/>
<gene>
    <name evidence="2" type="ORF">SDC9_26357</name>
</gene>
<sequence length="72" mass="7911">MFGLSACHMAAPPGRRFCPDAQYRALRGMCIVSETGSRPVSGADRWCMRLGNVRPKKNSPDAQPQKYPCAGR</sequence>
<feature type="region of interest" description="Disordered" evidence="1">
    <location>
        <begin position="53"/>
        <end position="72"/>
    </location>
</feature>
<evidence type="ECO:0000256" key="1">
    <source>
        <dbReference type="SAM" id="MobiDB-lite"/>
    </source>
</evidence>
<protein>
    <submittedName>
        <fullName evidence="2">Uncharacterized protein</fullName>
    </submittedName>
</protein>